<proteinExistence type="predicted"/>
<evidence type="ECO:0000313" key="1">
    <source>
        <dbReference type="EMBL" id="RZC78982.1"/>
    </source>
</evidence>
<sequence length="195" mass="22347">MLILSFGLGFPDSWSFSYDPDLVKVCTAMMRVCSQVPMDEAARIEVAHSLSYMQQAGFEVMDSGRRIALLEGCLHSERELEHSLFLIADLKEKLSEEVRVDDYLRERIHDLTSLNKSISANLMGLQSVADENSDLRRHLSICTARHSYLTNHLENFKVDNAHWENSATQQKLEISARDDELEKLKGYLILTRDEK</sequence>
<evidence type="ECO:0000313" key="2">
    <source>
        <dbReference type="Proteomes" id="UP000316621"/>
    </source>
</evidence>
<protein>
    <submittedName>
        <fullName evidence="1">Uncharacterized protein</fullName>
    </submittedName>
</protein>
<organism evidence="1 2">
    <name type="scientific">Papaver somniferum</name>
    <name type="common">Opium poppy</name>
    <dbReference type="NCBI Taxonomy" id="3469"/>
    <lineage>
        <taxon>Eukaryota</taxon>
        <taxon>Viridiplantae</taxon>
        <taxon>Streptophyta</taxon>
        <taxon>Embryophyta</taxon>
        <taxon>Tracheophyta</taxon>
        <taxon>Spermatophyta</taxon>
        <taxon>Magnoliopsida</taxon>
        <taxon>Ranunculales</taxon>
        <taxon>Papaveraceae</taxon>
        <taxon>Papaveroideae</taxon>
        <taxon>Papaver</taxon>
    </lineage>
</organism>
<keyword evidence="2" id="KW-1185">Reference proteome</keyword>
<dbReference type="Gramene" id="RZC78982">
    <property type="protein sequence ID" value="RZC78982"/>
    <property type="gene ID" value="C5167_003181"/>
</dbReference>
<name>A0A4Y7L2V9_PAPSO</name>
<dbReference type="EMBL" id="CM010723">
    <property type="protein sequence ID" value="RZC78982.1"/>
    <property type="molecule type" value="Genomic_DNA"/>
</dbReference>
<dbReference type="Proteomes" id="UP000316621">
    <property type="component" value="Chromosome 9"/>
</dbReference>
<gene>
    <name evidence="1" type="ORF">C5167_003181</name>
</gene>
<accession>A0A4Y7L2V9</accession>
<dbReference type="AlphaFoldDB" id="A0A4Y7L2V9"/>
<reference evidence="1 2" key="1">
    <citation type="journal article" date="2018" name="Science">
        <title>The opium poppy genome and morphinan production.</title>
        <authorList>
            <person name="Guo L."/>
            <person name="Winzer T."/>
            <person name="Yang X."/>
            <person name="Li Y."/>
            <person name="Ning Z."/>
            <person name="He Z."/>
            <person name="Teodor R."/>
            <person name="Lu Y."/>
            <person name="Bowser T.A."/>
            <person name="Graham I.A."/>
            <person name="Ye K."/>
        </authorList>
    </citation>
    <scope>NUCLEOTIDE SEQUENCE [LARGE SCALE GENOMIC DNA]</scope>
    <source>
        <strain evidence="2">cv. HN1</strain>
        <tissue evidence="1">Leaves</tissue>
    </source>
</reference>